<comment type="caution">
    <text evidence="1">The sequence shown here is derived from an EMBL/GenBank/DDBJ whole genome shotgun (WGS) entry which is preliminary data.</text>
</comment>
<dbReference type="EMBL" id="JBHSPB010000005">
    <property type="protein sequence ID" value="MFC5720714.1"/>
    <property type="molecule type" value="Genomic_DNA"/>
</dbReference>
<reference evidence="2" key="1">
    <citation type="journal article" date="2019" name="Int. J. Syst. Evol. Microbiol.">
        <title>The Global Catalogue of Microorganisms (GCM) 10K type strain sequencing project: providing services to taxonomists for standard genome sequencing and annotation.</title>
        <authorList>
            <consortium name="The Broad Institute Genomics Platform"/>
            <consortium name="The Broad Institute Genome Sequencing Center for Infectious Disease"/>
            <person name="Wu L."/>
            <person name="Ma J."/>
        </authorList>
    </citation>
    <scope>NUCLEOTIDE SEQUENCE [LARGE SCALE GENOMIC DNA]</scope>
    <source>
        <strain evidence="2">CGMCC 4.7304</strain>
    </source>
</reference>
<organism evidence="1 2">
    <name type="scientific">Streptomyces gamaensis</name>
    <dbReference type="NCBI Taxonomy" id="1763542"/>
    <lineage>
        <taxon>Bacteria</taxon>
        <taxon>Bacillati</taxon>
        <taxon>Actinomycetota</taxon>
        <taxon>Actinomycetes</taxon>
        <taxon>Kitasatosporales</taxon>
        <taxon>Streptomycetaceae</taxon>
        <taxon>Streptomyces</taxon>
    </lineage>
</organism>
<dbReference type="SUPFAM" id="SSF46785">
    <property type="entry name" value="Winged helix' DNA-binding domain"/>
    <property type="match status" value="1"/>
</dbReference>
<dbReference type="InterPro" id="IPR036390">
    <property type="entry name" value="WH_DNA-bd_sf"/>
</dbReference>
<dbReference type="CDD" id="cd00090">
    <property type="entry name" value="HTH_ARSR"/>
    <property type="match status" value="1"/>
</dbReference>
<dbReference type="PANTHER" id="PTHR43132">
    <property type="entry name" value="ARSENICAL RESISTANCE OPERON REPRESSOR ARSR-RELATED"/>
    <property type="match status" value="1"/>
</dbReference>
<evidence type="ECO:0000313" key="1">
    <source>
        <dbReference type="EMBL" id="MFC5720714.1"/>
    </source>
</evidence>
<dbReference type="RefSeq" id="WP_390315874.1">
    <property type="nucleotide sequence ID" value="NZ_JBHSPB010000005.1"/>
</dbReference>
<name>A0ABW0Z170_9ACTN</name>
<sequence length="346" mass="36823">MGHVVLRMHFTAEDLARTRVADTPRPLLEAGMVAWLLAQSPGTRPMEPWQRKLYQRLLPRVRHLIGEVPQMNGGPGFLVSPTDAGTPREAIERVLATPVPWVREQVATLAGENEALVEWARRIDSGGQGLLRQTLGVLEWVHEEVITPQWARIDTLASADRAVRVQSLAAGGVGALLACLDPLRVRWRPPVLEVAHPGEVDVGLGGRGLLLIPSPFSGQPLAGADLPFDTGGDEPQRWLAFPAHSAGTSIVSTRPAAPPPRTVPRRLTALLGRTRATVLCTIAEHPGSTTTQLAARAGIAPASASEHATVLRQAGLTASARHRNMVLHTPTAAGISLLNAVADGAA</sequence>
<dbReference type="InterPro" id="IPR051011">
    <property type="entry name" value="Metal_resp_trans_reg"/>
</dbReference>
<dbReference type="Gene3D" id="1.10.10.10">
    <property type="entry name" value="Winged helix-like DNA-binding domain superfamily/Winged helix DNA-binding domain"/>
    <property type="match status" value="1"/>
</dbReference>
<accession>A0ABW0Z170</accession>
<proteinExistence type="predicted"/>
<keyword evidence="2" id="KW-1185">Reference proteome</keyword>
<protein>
    <submittedName>
        <fullName evidence="1">ArsR/SmtB family transcription factor</fullName>
    </submittedName>
</protein>
<dbReference type="Proteomes" id="UP001596083">
    <property type="component" value="Unassembled WGS sequence"/>
</dbReference>
<dbReference type="PANTHER" id="PTHR43132:SF8">
    <property type="entry name" value="HTH-TYPE TRANSCRIPTIONAL REGULATOR KMTR"/>
    <property type="match status" value="1"/>
</dbReference>
<dbReference type="InterPro" id="IPR011991">
    <property type="entry name" value="ArsR-like_HTH"/>
</dbReference>
<evidence type="ECO:0000313" key="2">
    <source>
        <dbReference type="Proteomes" id="UP001596083"/>
    </source>
</evidence>
<dbReference type="InterPro" id="IPR036388">
    <property type="entry name" value="WH-like_DNA-bd_sf"/>
</dbReference>
<gene>
    <name evidence="1" type="ORF">ACFP1Z_11120</name>
</gene>